<sequence length="461" mass="50170">MIGLFQENGPCRVDANGNAINNPYAWNNASNMIFIDQPAQVGFSYSTPTPGYIPDATSGEIVVLNSTSCPGDNITQGTCGTYSNPELKPDSTAAAAPAFWATLQGFMGAFPQYSRETFHFSTESYGGHYGPIFNEYIEGQNAKNIPGAHNTSLETVLIGNGWYDPLIQYQAYYNFTVSPGNTNLYGAGNCVDQLIECANTGSNVICSAADNYCANNVEEFYDIVLNRDEYDIRELEPDPFPPEFYVAYLNTAIVQNAIGAYVNYTEFSAAVGDAFNTTGDDGREDGTIEDMRELLEQGITVMMYTGDADYNCNWLGGQAVSLEVSQPGFDKAGYVNVTTSDGVVHGQVKQSGAFSFVRIYESGHEVPFYQPLVSLEIFERAIAGRDIATGCVDVDSGYMTSGPAESTYREGNFTIQFSVVNTTATYNVTTGEPNPPSKKGRFAKRQPDQAQFGKILKPVKL</sequence>
<comment type="similarity">
    <text evidence="1">Belongs to the peptidase S10 family.</text>
</comment>
<keyword evidence="8" id="KW-1185">Reference proteome</keyword>
<dbReference type="Gene3D" id="3.40.50.1820">
    <property type="entry name" value="alpha/beta hydrolase"/>
    <property type="match status" value="1"/>
</dbReference>
<keyword evidence="5" id="KW-0325">Glycoprotein</keyword>
<evidence type="ECO:0000256" key="2">
    <source>
        <dbReference type="ARBA" id="ARBA00022645"/>
    </source>
</evidence>
<dbReference type="PANTHER" id="PTHR11802:SF64">
    <property type="entry name" value="CARBOXYPEPTIDASE"/>
    <property type="match status" value="1"/>
</dbReference>
<protein>
    <recommendedName>
        <fullName evidence="9">Carboxypeptidase 2</fullName>
    </recommendedName>
</protein>
<evidence type="ECO:0008006" key="9">
    <source>
        <dbReference type="Google" id="ProtNLM"/>
    </source>
</evidence>
<evidence type="ECO:0000256" key="4">
    <source>
        <dbReference type="ARBA" id="ARBA00022801"/>
    </source>
</evidence>
<dbReference type="InterPro" id="IPR001563">
    <property type="entry name" value="Peptidase_S10"/>
</dbReference>
<dbReference type="PANTHER" id="PTHR11802">
    <property type="entry name" value="SERINE PROTEASE FAMILY S10 SERINE CARBOXYPEPTIDASE"/>
    <property type="match status" value="1"/>
</dbReference>
<organism evidence="7 8">
    <name type="scientific">Lepraria finkii</name>
    <dbReference type="NCBI Taxonomy" id="1340010"/>
    <lineage>
        <taxon>Eukaryota</taxon>
        <taxon>Fungi</taxon>
        <taxon>Dikarya</taxon>
        <taxon>Ascomycota</taxon>
        <taxon>Pezizomycotina</taxon>
        <taxon>Lecanoromycetes</taxon>
        <taxon>OSLEUM clade</taxon>
        <taxon>Lecanoromycetidae</taxon>
        <taxon>Lecanorales</taxon>
        <taxon>Lecanorineae</taxon>
        <taxon>Stereocaulaceae</taxon>
        <taxon>Lepraria</taxon>
    </lineage>
</organism>
<evidence type="ECO:0000256" key="3">
    <source>
        <dbReference type="ARBA" id="ARBA00022670"/>
    </source>
</evidence>
<feature type="region of interest" description="Disordered" evidence="6">
    <location>
        <begin position="428"/>
        <end position="448"/>
    </location>
</feature>
<dbReference type="Pfam" id="PF00450">
    <property type="entry name" value="Peptidase_S10"/>
    <property type="match status" value="1"/>
</dbReference>
<name>A0ABR4B4D0_9LECA</name>
<keyword evidence="4" id="KW-0378">Hydrolase</keyword>
<evidence type="ECO:0000256" key="5">
    <source>
        <dbReference type="ARBA" id="ARBA00023180"/>
    </source>
</evidence>
<keyword evidence="3" id="KW-0645">Protease</keyword>
<dbReference type="InterPro" id="IPR029058">
    <property type="entry name" value="AB_hydrolase_fold"/>
</dbReference>
<accession>A0ABR4B4D0</accession>
<evidence type="ECO:0000256" key="6">
    <source>
        <dbReference type="SAM" id="MobiDB-lite"/>
    </source>
</evidence>
<dbReference type="PRINTS" id="PR00724">
    <property type="entry name" value="CRBOXYPTASEC"/>
</dbReference>
<dbReference type="Proteomes" id="UP001590951">
    <property type="component" value="Unassembled WGS sequence"/>
</dbReference>
<evidence type="ECO:0000256" key="1">
    <source>
        <dbReference type="ARBA" id="ARBA00009431"/>
    </source>
</evidence>
<evidence type="ECO:0000313" key="8">
    <source>
        <dbReference type="Proteomes" id="UP001590951"/>
    </source>
</evidence>
<evidence type="ECO:0000313" key="7">
    <source>
        <dbReference type="EMBL" id="KAL2052732.1"/>
    </source>
</evidence>
<gene>
    <name evidence="7" type="ORF">ABVK25_006972</name>
</gene>
<dbReference type="EMBL" id="JBHFEH010000025">
    <property type="protein sequence ID" value="KAL2052732.1"/>
    <property type="molecule type" value="Genomic_DNA"/>
</dbReference>
<keyword evidence="2" id="KW-0121">Carboxypeptidase</keyword>
<reference evidence="7 8" key="1">
    <citation type="submission" date="2024-09" db="EMBL/GenBank/DDBJ databases">
        <title>Rethinking Asexuality: The Enigmatic Case of Functional Sexual Genes in Lepraria (Stereocaulaceae).</title>
        <authorList>
            <person name="Doellman M."/>
            <person name="Sun Y."/>
            <person name="Barcenas-Pena A."/>
            <person name="Lumbsch H.T."/>
            <person name="Grewe F."/>
        </authorList>
    </citation>
    <scope>NUCLEOTIDE SEQUENCE [LARGE SCALE GENOMIC DNA]</scope>
    <source>
        <strain evidence="7 8">Grewe 0041</strain>
    </source>
</reference>
<comment type="caution">
    <text evidence="7">The sequence shown here is derived from an EMBL/GenBank/DDBJ whole genome shotgun (WGS) entry which is preliminary data.</text>
</comment>
<proteinExistence type="inferred from homology"/>
<dbReference type="SUPFAM" id="SSF53474">
    <property type="entry name" value="alpha/beta-Hydrolases"/>
    <property type="match status" value="1"/>
</dbReference>